<organism evidence="2 3">
    <name type="scientific">Phrynosoma platyrhinos</name>
    <name type="common">Desert horned lizard</name>
    <dbReference type="NCBI Taxonomy" id="52577"/>
    <lineage>
        <taxon>Eukaryota</taxon>
        <taxon>Metazoa</taxon>
        <taxon>Chordata</taxon>
        <taxon>Craniata</taxon>
        <taxon>Vertebrata</taxon>
        <taxon>Euteleostomi</taxon>
        <taxon>Lepidosauria</taxon>
        <taxon>Squamata</taxon>
        <taxon>Bifurcata</taxon>
        <taxon>Unidentata</taxon>
        <taxon>Episquamata</taxon>
        <taxon>Toxicofera</taxon>
        <taxon>Iguania</taxon>
        <taxon>Phrynosomatidae</taxon>
        <taxon>Phrynosomatinae</taxon>
        <taxon>Phrynosoma</taxon>
    </lineage>
</organism>
<evidence type="ECO:0000313" key="3">
    <source>
        <dbReference type="Proteomes" id="UP000826234"/>
    </source>
</evidence>
<sequence>MWQACEALLGHFWQLIWSHIQLAPLANVWHVYSSFIVILVLFPAKGILKLASQYLYQPKETSGLLQYQKELEGVSPPFQCQQEPKMSRPLFQCIDQPEEISPVLRYLQHPEEFTDFHQELLQPEATVDLIDQQSEELSPVLQYLQQLEELGSNLLQRESCLLSSCPRNASKVENVTQVPMDMAFPTPAATYDETIMANAPAEMPGYGNEEQVTSSMIGVQSNNRRPLSRSYSKTSQKHSNSLAENRGIMGRPPTMPQASPSTQHFQTRNLSKQNLRPKTPSALCIHSGSPKASSGKKESPDSNTFKGVGNHQFGRLTNSRQPANSSQEEMEDAFSDSYEQTSRQHRPLGTPLLGSSRKVLKGSREDVKDSGTISSAKESLAASGQDVKAEGKPLLEKNNLIPANIKAKYGTAMLEKLISEEQARRALCEAGLIQGQKRLSDWTFKPLENPMASSPYADYYELGYNLRSNIFQGGPLESKSLMKDSYTPDVIKRAVRDPKHWHGRKTDDLGRWFQKNALNLNLQKALEQKYGEKNKGGKS</sequence>
<feature type="compositionally biased region" description="Polar residues" evidence="1">
    <location>
        <begin position="218"/>
        <end position="243"/>
    </location>
</feature>
<dbReference type="InterPro" id="IPR029234">
    <property type="entry name" value="CIMIP4"/>
</dbReference>
<feature type="compositionally biased region" description="Polar residues" evidence="1">
    <location>
        <begin position="315"/>
        <end position="327"/>
    </location>
</feature>
<feature type="compositionally biased region" description="Polar residues" evidence="1">
    <location>
        <begin position="256"/>
        <end position="276"/>
    </location>
</feature>
<dbReference type="EMBL" id="JAIPUX010005290">
    <property type="protein sequence ID" value="KAH0616926.1"/>
    <property type="molecule type" value="Genomic_DNA"/>
</dbReference>
<keyword evidence="3" id="KW-1185">Reference proteome</keyword>
<proteinExistence type="predicted"/>
<evidence type="ECO:0000313" key="2">
    <source>
        <dbReference type="EMBL" id="KAH0616926.1"/>
    </source>
</evidence>
<dbReference type="Proteomes" id="UP000826234">
    <property type="component" value="Unassembled WGS sequence"/>
</dbReference>
<comment type="caution">
    <text evidence="2">The sequence shown here is derived from an EMBL/GenBank/DDBJ whole genome shotgun (WGS) entry which is preliminary data.</text>
</comment>
<reference evidence="2 3" key="1">
    <citation type="journal article" date="2022" name="Gigascience">
        <title>A chromosome-level genome assembly and annotation of the desert horned lizard, Phrynosoma platyrhinos, provides insight into chromosomal rearrangements among reptiles.</title>
        <authorList>
            <person name="Koochekian N."/>
            <person name="Ascanio A."/>
            <person name="Farleigh K."/>
            <person name="Card D.C."/>
            <person name="Schield D.R."/>
            <person name="Castoe T.A."/>
            <person name="Jezkova T."/>
        </authorList>
    </citation>
    <scope>NUCLEOTIDE SEQUENCE [LARGE SCALE GENOMIC DNA]</scope>
    <source>
        <strain evidence="2">NK-2021</strain>
    </source>
</reference>
<name>A0ABQ7SHW7_PHRPL</name>
<dbReference type="Pfam" id="PF15400">
    <property type="entry name" value="TEX33"/>
    <property type="match status" value="1"/>
</dbReference>
<evidence type="ECO:0000256" key="1">
    <source>
        <dbReference type="SAM" id="MobiDB-lite"/>
    </source>
</evidence>
<feature type="region of interest" description="Disordered" evidence="1">
    <location>
        <begin position="218"/>
        <end position="387"/>
    </location>
</feature>
<protein>
    <recommendedName>
        <fullName evidence="4">Testis expressed 33</fullName>
    </recommendedName>
</protein>
<evidence type="ECO:0008006" key="4">
    <source>
        <dbReference type="Google" id="ProtNLM"/>
    </source>
</evidence>
<dbReference type="PANTHER" id="PTHR31702">
    <property type="entry name" value="TESTIS-EXPRESSED PROTEIN 33"/>
    <property type="match status" value="1"/>
</dbReference>
<dbReference type="PANTHER" id="PTHR31702:SF2">
    <property type="entry name" value="TESTIS-EXPRESSED PROTEIN 33"/>
    <property type="match status" value="1"/>
</dbReference>
<gene>
    <name evidence="2" type="ORF">JD844_028404</name>
</gene>
<accession>A0ABQ7SHW7</accession>